<dbReference type="RefSeq" id="WP_128753321.1">
    <property type="nucleotide sequence ID" value="NZ_CP035282.1"/>
</dbReference>
<dbReference type="OrthoDB" id="1707591at2"/>
<organism evidence="3 4">
    <name type="scientific">Acidilutibacter cellobiosedens</name>
    <dbReference type="NCBI Taxonomy" id="2507161"/>
    <lineage>
        <taxon>Bacteria</taxon>
        <taxon>Bacillati</taxon>
        <taxon>Bacillota</taxon>
        <taxon>Tissierellia</taxon>
        <taxon>Tissierellales</taxon>
        <taxon>Acidilutibacteraceae</taxon>
        <taxon>Acidilutibacter</taxon>
    </lineage>
</organism>
<evidence type="ECO:0000256" key="2">
    <source>
        <dbReference type="SAM" id="Phobius"/>
    </source>
</evidence>
<feature type="compositionally biased region" description="Low complexity" evidence="1">
    <location>
        <begin position="30"/>
        <end position="41"/>
    </location>
</feature>
<keyword evidence="2" id="KW-0812">Transmembrane</keyword>
<dbReference type="KEGG" id="spoa:EQM13_16925"/>
<evidence type="ECO:0000313" key="3">
    <source>
        <dbReference type="EMBL" id="QAT63132.1"/>
    </source>
</evidence>
<keyword evidence="2" id="KW-0472">Membrane</keyword>
<sequence length="321" mass="36587">MRWKKGIASFIIILLIVILIIGCNKKKENGGNTNTGENKPNGSEKLTENNEKKIMEGFRKLTSGNKKPFEIAKYIDANIAKVSKENAQEMIIGLEESQEYFSQEYIDELFKGNRQDLIIKAGGPFSFDSSKIEAIEDKSLKSVITNIYDGKYKLMAGEGSYYPIIDYDRYKDYEKYLPDGIKEYIDIKSMESSDPSMRDAELGISWDELGERLLKTENYLKKYKAGVKSEEVTRLYGEYLIMYLQGGDNSPIYDYQTGLIHNEVMTSYKKLVNNNADTISGDIVNKYIKAIEQNKLKIDSSITAKVIELHNQAIAKVEENK</sequence>
<proteinExistence type="predicted"/>
<feature type="region of interest" description="Disordered" evidence="1">
    <location>
        <begin position="29"/>
        <end position="49"/>
    </location>
</feature>
<feature type="transmembrane region" description="Helical" evidence="2">
    <location>
        <begin position="6"/>
        <end position="23"/>
    </location>
</feature>
<keyword evidence="4" id="KW-1185">Reference proteome</keyword>
<gene>
    <name evidence="3" type="ORF">EQM13_16925</name>
</gene>
<reference evidence="4" key="1">
    <citation type="submission" date="2019-01" db="EMBL/GenBank/DDBJ databases">
        <title>Draft genomes of a novel of Sporanaerobacter strains.</title>
        <authorList>
            <person name="Ma S."/>
        </authorList>
    </citation>
    <scope>NUCLEOTIDE SEQUENCE [LARGE SCALE GENOMIC DNA]</scope>
    <source>
        <strain evidence="4">NJN-17</strain>
    </source>
</reference>
<name>A0A410QGA4_9FIRM</name>
<accession>A0A410QGA4</accession>
<keyword evidence="2" id="KW-1133">Transmembrane helix</keyword>
<protein>
    <submittedName>
        <fullName evidence="3">Uncharacterized protein</fullName>
    </submittedName>
</protein>
<dbReference type="EMBL" id="CP035282">
    <property type="protein sequence ID" value="QAT63132.1"/>
    <property type="molecule type" value="Genomic_DNA"/>
</dbReference>
<dbReference type="PROSITE" id="PS51257">
    <property type="entry name" value="PROKAR_LIPOPROTEIN"/>
    <property type="match status" value="1"/>
</dbReference>
<dbReference type="AlphaFoldDB" id="A0A410QGA4"/>
<dbReference type="Proteomes" id="UP000287969">
    <property type="component" value="Chromosome"/>
</dbReference>
<evidence type="ECO:0000256" key="1">
    <source>
        <dbReference type="SAM" id="MobiDB-lite"/>
    </source>
</evidence>
<evidence type="ECO:0000313" key="4">
    <source>
        <dbReference type="Proteomes" id="UP000287969"/>
    </source>
</evidence>